<dbReference type="RefSeq" id="WP_209529935.1">
    <property type="nucleotide sequence ID" value="NZ_JAEEGA010000011.1"/>
</dbReference>
<comment type="caution">
    <text evidence="3">The sequence shown here is derived from an EMBL/GenBank/DDBJ whole genome shotgun (WGS) entry which is preliminary data.</text>
</comment>
<dbReference type="InterPro" id="IPR013783">
    <property type="entry name" value="Ig-like_fold"/>
</dbReference>
<protein>
    <recommendedName>
        <fullName evidence="2">Bacterial Ig domain-containing protein</fullName>
    </recommendedName>
</protein>
<proteinExistence type="predicted"/>
<dbReference type="Proteomes" id="UP000674938">
    <property type="component" value="Unassembled WGS sequence"/>
</dbReference>
<dbReference type="Gene3D" id="2.60.120.200">
    <property type="match status" value="1"/>
</dbReference>
<gene>
    <name evidence="3" type="ORF">I6N95_16440</name>
</gene>
<feature type="domain" description="Bacterial Ig" evidence="2">
    <location>
        <begin position="547"/>
        <end position="618"/>
    </location>
</feature>
<accession>A0A940PFI9</accession>
<dbReference type="InterPro" id="IPR056573">
    <property type="entry name" value="Lectin_L-type_dom"/>
</dbReference>
<keyword evidence="1" id="KW-0732">Signal</keyword>
<reference evidence="3" key="1">
    <citation type="submission" date="2020-12" db="EMBL/GenBank/DDBJ databases">
        <title>Vagococcus allomyrinae sp. nov. and Enterococcus lavae sp. nov., isolated from the larvae of Allomyrina dichotoma.</title>
        <authorList>
            <person name="Lee S.D."/>
        </authorList>
    </citation>
    <scope>NUCLEOTIDE SEQUENCE</scope>
    <source>
        <strain evidence="3">BWB3-3</strain>
    </source>
</reference>
<evidence type="ECO:0000313" key="3">
    <source>
        <dbReference type="EMBL" id="MBP1042606.1"/>
    </source>
</evidence>
<keyword evidence="4" id="KW-1185">Reference proteome</keyword>
<dbReference type="CDD" id="cd01951">
    <property type="entry name" value="lectin_L-type"/>
    <property type="match status" value="1"/>
</dbReference>
<name>A0A940PFI9_9ENTE</name>
<evidence type="ECO:0000313" key="4">
    <source>
        <dbReference type="Proteomes" id="UP000674938"/>
    </source>
</evidence>
<dbReference type="SUPFAM" id="SSF49899">
    <property type="entry name" value="Concanavalin A-like lectins/glucanases"/>
    <property type="match status" value="1"/>
</dbReference>
<dbReference type="EMBL" id="JAEEGA010000011">
    <property type="protein sequence ID" value="MBP1042606.1"/>
    <property type="molecule type" value="Genomic_DNA"/>
</dbReference>
<dbReference type="Pfam" id="PF17936">
    <property type="entry name" value="Big_6"/>
    <property type="match status" value="1"/>
</dbReference>
<dbReference type="AlphaFoldDB" id="A0A940PFI9"/>
<dbReference type="InterPro" id="IPR041498">
    <property type="entry name" value="Big_6"/>
</dbReference>
<organism evidence="3 4">
    <name type="scientific">Vagococcus allomyrinae</name>
    <dbReference type="NCBI Taxonomy" id="2794353"/>
    <lineage>
        <taxon>Bacteria</taxon>
        <taxon>Bacillati</taxon>
        <taxon>Bacillota</taxon>
        <taxon>Bacilli</taxon>
        <taxon>Lactobacillales</taxon>
        <taxon>Enterococcaceae</taxon>
        <taxon>Vagococcus</taxon>
    </lineage>
</organism>
<feature type="chain" id="PRO_5039021458" description="Bacterial Ig domain-containing protein" evidence="1">
    <location>
        <begin position="25"/>
        <end position="862"/>
    </location>
</feature>
<feature type="signal peptide" evidence="1">
    <location>
        <begin position="1"/>
        <end position="24"/>
    </location>
</feature>
<dbReference type="Gene3D" id="2.60.40.10">
    <property type="entry name" value="Immunoglobulins"/>
    <property type="match status" value="1"/>
</dbReference>
<dbReference type="InterPro" id="IPR013320">
    <property type="entry name" value="ConA-like_dom_sf"/>
</dbReference>
<dbReference type="Pfam" id="PF18483">
    <property type="entry name" value="Lectin_L-type_dom"/>
    <property type="match status" value="1"/>
</dbReference>
<evidence type="ECO:0000256" key="1">
    <source>
        <dbReference type="SAM" id="SignalP"/>
    </source>
</evidence>
<sequence length="862" mass="94660">MKWNKKRSCLVLLSAVLCGMVVFLKPEENLKAEGNTVTTGLPQVKSVLSRNNVGMNNPPKHVKLDGIFTLPQNTNSRIVDNMVIVTDDWKDLEGAVWSTPSNMMDLTKDFQFEAALFLGSRVGNNGDGMTFAMHNDPLRLTSKRGIKGENLGVYGNGTSWQNYTNGALAKSFIVEFDSFYNQFASDRLASPVAHIAYAFPDKIDTYSTYGGLVTFKHNAEVQVVNLASSNMWKTLSVKWDVANQELTYKFGDLAAVVVSLDVQNTFGTNQVYWGFTGSTGDAYSPNRAVFTKVPGIVDSKSLATIRDKSGASVDGKTVEAREILTYDMSTTYLSGKQNWEEVNAVVTNNPYVDYLPGTLKVDGVSVDDTNFLANKVYSLGELSLASPNRHITFDVRTKELSADQQISEVMSFEGDNHIENLPAISYTIAERIVKDNIAIDTIEPFNTAQKITGTWQLEDLREMKDVQYQINDESWVTLPEADYGKNVDSTNKWNVPVSQAVIDALDINKQHTFKIKGVPVELAFEQTDVQATAKFAVKPQDITMIGDVTDKTTSIKGTGTPGLTIQLKNEQGDVIKEVEVDSKGNYALEPLTPISSGTKLTISQKTNFAESNKITITVAHDVIEPTLTLTDAGEKLKLINGATYDVKTVVSGSEADSFVLKYAINGVVNDSLTKVVANPTADQKHSTTTTIPAASLPIGVHTISVSVEWQTGGAKVTAPEIELTVVAGGMKFTQVSAATSFEQGTITNKTQTLARQDDWNIQIEDFRGKGSQTTLYAKLSTTFKNKDNRTIVNPLKYVNEQNQEVAMPVGSTVKVFQKETTENFANVDVSWQKNQGILFDLKPGNYQGEYQAEIEWLLSDTP</sequence>
<evidence type="ECO:0000259" key="2">
    <source>
        <dbReference type="Pfam" id="PF17936"/>
    </source>
</evidence>